<feature type="domain" description="Sulfatase N-terminal" evidence="10">
    <location>
        <begin position="269"/>
        <end position="546"/>
    </location>
</feature>
<evidence type="ECO:0000313" key="12">
    <source>
        <dbReference type="Proteomes" id="UP001432059"/>
    </source>
</evidence>
<dbReference type="InterPro" id="IPR012160">
    <property type="entry name" value="LtaS-like"/>
</dbReference>
<feature type="binding site" evidence="8">
    <location>
        <position position="277"/>
    </location>
    <ligand>
        <name>Mn(2+)</name>
        <dbReference type="ChEBI" id="CHEBI:29035"/>
    </ligand>
</feature>
<dbReference type="Gene3D" id="3.40.720.10">
    <property type="entry name" value="Alkaline Phosphatase, subunit A"/>
    <property type="match status" value="1"/>
</dbReference>
<dbReference type="Proteomes" id="UP001432059">
    <property type="component" value="Chromosome"/>
</dbReference>
<dbReference type="InterPro" id="IPR000917">
    <property type="entry name" value="Sulfatase_N"/>
</dbReference>
<dbReference type="EMBL" id="CP136426">
    <property type="protein sequence ID" value="WOC51328.1"/>
    <property type="molecule type" value="Genomic_DNA"/>
</dbReference>
<feature type="transmembrane region" description="Helical" evidence="9">
    <location>
        <begin position="12"/>
        <end position="32"/>
    </location>
</feature>
<keyword evidence="7" id="KW-0464">Manganese</keyword>
<organism evidence="11 12">
    <name type="scientific">Bergeyella porcorum</name>
    <dbReference type="NCBI Taxonomy" id="1735111"/>
    <lineage>
        <taxon>Bacteria</taxon>
        <taxon>Pseudomonadati</taxon>
        <taxon>Bacteroidota</taxon>
        <taxon>Flavobacteriia</taxon>
        <taxon>Flavobacteriales</taxon>
        <taxon>Weeksellaceae</taxon>
        <taxon>Bergeyella</taxon>
    </lineage>
</organism>
<protein>
    <submittedName>
        <fullName evidence="11">Sulfatase</fullName>
    </submittedName>
</protein>
<evidence type="ECO:0000256" key="9">
    <source>
        <dbReference type="SAM" id="Phobius"/>
    </source>
</evidence>
<proteinExistence type="predicted"/>
<dbReference type="PIRSF" id="PIRSF005091">
    <property type="entry name" value="Mmb_sulf_HI1246"/>
    <property type="match status" value="1"/>
</dbReference>
<feature type="active site" evidence="6">
    <location>
        <position position="323"/>
    </location>
</feature>
<gene>
    <name evidence="11" type="ORF">BPO_0681</name>
</gene>
<evidence type="ECO:0000256" key="6">
    <source>
        <dbReference type="PIRSR" id="PIRSR005091-1"/>
    </source>
</evidence>
<dbReference type="InterPro" id="IPR017850">
    <property type="entry name" value="Alkaline_phosphatase_core_sf"/>
</dbReference>
<dbReference type="RefSeq" id="WP_327984971.1">
    <property type="nucleotide sequence ID" value="NZ_CP136426.1"/>
</dbReference>
<evidence type="ECO:0000313" key="11">
    <source>
        <dbReference type="EMBL" id="WOC51328.1"/>
    </source>
</evidence>
<dbReference type="PANTHER" id="PTHR47371:SF3">
    <property type="entry name" value="PHOSPHOGLYCEROL TRANSFERASE I"/>
    <property type="match status" value="1"/>
</dbReference>
<sequence>MKYFRWQEIKVLVYRLFLAFLFYQLARLLFWLNNKDLIEISSFTDYFWLSYYGTAFDTTAILYINSLFILLSLLPLVINTSKGYQRVLFYIYFIPNALAYAMNFGDFIYFRFSQSRLTVAALDVTKNESNLSKVFLHSIIQNPLVLISYIILLALWIFLYKIVKVKVSKPIVSWQYFSVSLFVLSISAILVVGGIRGDFKHSTRPINMVDANRHTKHPIQANIVLNSVFSFLRTIGSNNFKQVHFVDESFIEQYIKPYKYYPREVHSKPNIVILIVESFGREYSGAFNQGKNIPNYESFTPFVDSLSKESLIFPNSFANGRQSIHGMSSILAGIPALKDAFTGSPYANQPIQSIVSVCNELGYDTSFYHGAPNGSMGFLGFSNILGFKHYFGKTEYGNDADWDGIWSIWDEPFLQYFAKNIGKSKPFMATIFTASSHHPFKIPEQYNGHFKKGYNDMHQPIQYTDYALKRFFATAQKQPWYHNTIFVITGDHTNQVYYDEYKKAMNSFAVPIIFYSPNPTYQLKGVSPKIAQQMDIYPTLVDILGYNKPFRSWGRSLLSNDEHFIVNSNGIQEQMIIGDYIYTFNGEDVTGIYAIEDLNLENNLIDALTNTEIEHHKNLCKAWYQDYMNRIINRKLTRTQ</sequence>
<evidence type="ECO:0000256" key="7">
    <source>
        <dbReference type="PIRSR" id="PIRSR005091-2"/>
    </source>
</evidence>
<dbReference type="SUPFAM" id="SSF53649">
    <property type="entry name" value="Alkaline phosphatase-like"/>
    <property type="match status" value="1"/>
</dbReference>
<evidence type="ECO:0000256" key="8">
    <source>
        <dbReference type="PIRSR" id="PIRSR005091-3"/>
    </source>
</evidence>
<feature type="binding site" evidence="8">
    <location>
        <position position="492"/>
    </location>
    <ligand>
        <name>Mn(2+)</name>
        <dbReference type="ChEBI" id="CHEBI:29035"/>
    </ligand>
</feature>
<name>A0AAU0F1L6_9FLAO</name>
<dbReference type="CDD" id="cd16015">
    <property type="entry name" value="LTA_synthase"/>
    <property type="match status" value="1"/>
</dbReference>
<keyword evidence="4 9" id="KW-1133">Transmembrane helix</keyword>
<dbReference type="PANTHER" id="PTHR47371">
    <property type="entry name" value="LIPOTEICHOIC ACID SYNTHASE"/>
    <property type="match status" value="1"/>
</dbReference>
<accession>A0AAU0F1L6</accession>
<dbReference type="GO" id="GO:0005886">
    <property type="term" value="C:plasma membrane"/>
    <property type="evidence" value="ECO:0007669"/>
    <property type="project" value="UniProtKB-SubCell"/>
</dbReference>
<evidence type="ECO:0000256" key="4">
    <source>
        <dbReference type="ARBA" id="ARBA00022989"/>
    </source>
</evidence>
<evidence type="ECO:0000256" key="5">
    <source>
        <dbReference type="ARBA" id="ARBA00023136"/>
    </source>
</evidence>
<evidence type="ECO:0000256" key="3">
    <source>
        <dbReference type="ARBA" id="ARBA00022692"/>
    </source>
</evidence>
<dbReference type="InterPro" id="IPR050448">
    <property type="entry name" value="OpgB/LTA_synthase_biosynth"/>
</dbReference>
<comment type="subcellular location">
    <subcellularLocation>
        <location evidence="1">Cell membrane</location>
        <topology evidence="1">Multi-pass membrane protein</topology>
    </subcellularLocation>
</comment>
<keyword evidence="5 9" id="KW-0472">Membrane</keyword>
<keyword evidence="3 9" id="KW-0812">Transmembrane</keyword>
<feature type="transmembrane region" description="Helical" evidence="9">
    <location>
        <begin position="139"/>
        <end position="159"/>
    </location>
</feature>
<keyword evidence="12" id="KW-1185">Reference proteome</keyword>
<feature type="binding site" evidence="7">
    <location>
        <position position="437"/>
    </location>
    <ligand>
        <name>substrate</name>
    </ligand>
</feature>
<keyword evidence="2" id="KW-1003">Cell membrane</keyword>
<evidence type="ECO:0000256" key="1">
    <source>
        <dbReference type="ARBA" id="ARBA00004651"/>
    </source>
</evidence>
<reference evidence="11" key="1">
    <citation type="submission" date="2023-10" db="EMBL/GenBank/DDBJ databases">
        <title>Characterization and whole genome sequencing of a novel strain of Bergeyella porcorum QD2021 isolated from pig.</title>
        <authorList>
            <person name="Liu G."/>
            <person name="Chen C."/>
            <person name="Han X."/>
        </authorList>
    </citation>
    <scope>NUCLEOTIDE SEQUENCE</scope>
    <source>
        <strain evidence="11">QD2021</strain>
    </source>
</reference>
<feature type="transmembrane region" description="Helical" evidence="9">
    <location>
        <begin position="89"/>
        <end position="110"/>
    </location>
</feature>
<dbReference type="Pfam" id="PF00884">
    <property type="entry name" value="Sulfatase"/>
    <property type="match status" value="1"/>
</dbReference>
<feature type="transmembrane region" description="Helical" evidence="9">
    <location>
        <begin position="171"/>
        <end position="195"/>
    </location>
</feature>
<dbReference type="AlphaFoldDB" id="A0AAU0F1L6"/>
<evidence type="ECO:0000256" key="2">
    <source>
        <dbReference type="ARBA" id="ARBA00022475"/>
    </source>
</evidence>
<feature type="binding site" evidence="8">
    <location>
        <position position="491"/>
    </location>
    <ligand>
        <name>Mn(2+)</name>
        <dbReference type="ChEBI" id="CHEBI:29035"/>
    </ligand>
</feature>
<feature type="transmembrane region" description="Helical" evidence="9">
    <location>
        <begin position="52"/>
        <end position="77"/>
    </location>
</feature>
<keyword evidence="7" id="KW-0479">Metal-binding</keyword>
<evidence type="ECO:0000259" key="10">
    <source>
        <dbReference type="Pfam" id="PF00884"/>
    </source>
</evidence>
<dbReference type="GO" id="GO:0046872">
    <property type="term" value="F:metal ion binding"/>
    <property type="evidence" value="ECO:0007669"/>
    <property type="project" value="UniProtKB-KW"/>
</dbReference>
<dbReference type="KEGG" id="bpor:BPO_0681"/>